<protein>
    <submittedName>
        <fullName evidence="1">E3 ubiquitin-protein ligase MBR2</fullName>
    </submittedName>
</protein>
<accession>A0A1D6LYM7</accession>
<reference evidence="1" key="1">
    <citation type="submission" date="2015-12" db="EMBL/GenBank/DDBJ databases">
        <title>Update maize B73 reference genome by single molecule sequencing technologies.</title>
        <authorList>
            <consortium name="Maize Genome Sequencing Project"/>
            <person name="Ware D."/>
        </authorList>
    </citation>
    <scope>NUCLEOTIDE SEQUENCE</scope>
    <source>
        <tissue evidence="1">Seedling</tissue>
    </source>
</reference>
<name>A0A1D6LYM7_MAIZE</name>
<evidence type="ECO:0000313" key="1">
    <source>
        <dbReference type="EMBL" id="AQK84248.1"/>
    </source>
</evidence>
<gene>
    <name evidence="1" type="ORF">ZEAMMB73_Zm00001d037536</name>
</gene>
<dbReference type="AlphaFoldDB" id="A0A1D6LYM7"/>
<dbReference type="EMBL" id="CM000782">
    <property type="protein sequence ID" value="AQK84249.1"/>
    <property type="molecule type" value="Genomic_DNA"/>
</dbReference>
<proteinExistence type="predicted"/>
<dbReference type="EMBL" id="CM000782">
    <property type="protein sequence ID" value="AQK84248.1"/>
    <property type="molecule type" value="Genomic_DNA"/>
</dbReference>
<sequence length="33" mass="3784">MGELIQLIYMPCEDYFVLNKNICSTSLLDLCCP</sequence>
<organism evidence="1">
    <name type="scientific">Zea mays</name>
    <name type="common">Maize</name>
    <dbReference type="NCBI Taxonomy" id="4577"/>
    <lineage>
        <taxon>Eukaryota</taxon>
        <taxon>Viridiplantae</taxon>
        <taxon>Streptophyta</taxon>
        <taxon>Embryophyta</taxon>
        <taxon>Tracheophyta</taxon>
        <taxon>Spermatophyta</taxon>
        <taxon>Magnoliopsida</taxon>
        <taxon>Liliopsida</taxon>
        <taxon>Poales</taxon>
        <taxon>Poaceae</taxon>
        <taxon>PACMAD clade</taxon>
        <taxon>Panicoideae</taxon>
        <taxon>Andropogonodae</taxon>
        <taxon>Andropogoneae</taxon>
        <taxon>Tripsacinae</taxon>
        <taxon>Zea</taxon>
    </lineage>
</organism>